<organism evidence="7 8">
    <name type="scientific">Sphaeroforma arctica JP610</name>
    <dbReference type="NCBI Taxonomy" id="667725"/>
    <lineage>
        <taxon>Eukaryota</taxon>
        <taxon>Ichthyosporea</taxon>
        <taxon>Ichthyophonida</taxon>
        <taxon>Sphaeroforma</taxon>
    </lineage>
</organism>
<evidence type="ECO:0000256" key="4">
    <source>
        <dbReference type="ARBA" id="ARBA00023235"/>
    </source>
</evidence>
<dbReference type="eggNOG" id="KOG0544">
    <property type="taxonomic scope" value="Eukaryota"/>
</dbReference>
<dbReference type="EC" id="5.2.1.8" evidence="2 5"/>
<accession>A0A0L0FNI0</accession>
<dbReference type="STRING" id="667725.A0A0L0FNI0"/>
<dbReference type="InterPro" id="IPR046357">
    <property type="entry name" value="PPIase_dom_sf"/>
</dbReference>
<keyword evidence="8" id="KW-1185">Reference proteome</keyword>
<dbReference type="FunFam" id="3.10.50.40:FF:000025">
    <property type="entry name" value="Peptidylprolyl isomerase"/>
    <property type="match status" value="1"/>
</dbReference>
<name>A0A0L0FNI0_9EUKA</name>
<dbReference type="Gene3D" id="3.10.50.40">
    <property type="match status" value="1"/>
</dbReference>
<dbReference type="PANTHER" id="PTHR10516">
    <property type="entry name" value="PEPTIDYL-PROLYL CIS-TRANS ISOMERASE"/>
    <property type="match status" value="1"/>
</dbReference>
<dbReference type="SUPFAM" id="SSF54534">
    <property type="entry name" value="FKBP-like"/>
    <property type="match status" value="1"/>
</dbReference>
<comment type="catalytic activity">
    <reaction evidence="1 5">
        <text>[protein]-peptidylproline (omega=180) = [protein]-peptidylproline (omega=0)</text>
        <dbReference type="Rhea" id="RHEA:16237"/>
        <dbReference type="Rhea" id="RHEA-COMP:10747"/>
        <dbReference type="Rhea" id="RHEA-COMP:10748"/>
        <dbReference type="ChEBI" id="CHEBI:83833"/>
        <dbReference type="ChEBI" id="CHEBI:83834"/>
        <dbReference type="EC" id="5.2.1.8"/>
    </reaction>
</comment>
<evidence type="ECO:0000256" key="1">
    <source>
        <dbReference type="ARBA" id="ARBA00000971"/>
    </source>
</evidence>
<evidence type="ECO:0000259" key="6">
    <source>
        <dbReference type="PROSITE" id="PS50059"/>
    </source>
</evidence>
<reference evidence="7 8" key="1">
    <citation type="submission" date="2011-02" db="EMBL/GenBank/DDBJ databases">
        <title>The Genome Sequence of Sphaeroforma arctica JP610.</title>
        <authorList>
            <consortium name="The Broad Institute Genome Sequencing Platform"/>
            <person name="Russ C."/>
            <person name="Cuomo C."/>
            <person name="Young S.K."/>
            <person name="Zeng Q."/>
            <person name="Gargeya S."/>
            <person name="Alvarado L."/>
            <person name="Berlin A."/>
            <person name="Chapman S.B."/>
            <person name="Chen Z."/>
            <person name="Freedman E."/>
            <person name="Gellesch M."/>
            <person name="Goldberg J."/>
            <person name="Griggs A."/>
            <person name="Gujja S."/>
            <person name="Heilman E."/>
            <person name="Heiman D."/>
            <person name="Howarth C."/>
            <person name="Mehta T."/>
            <person name="Neiman D."/>
            <person name="Pearson M."/>
            <person name="Roberts A."/>
            <person name="Saif S."/>
            <person name="Shea T."/>
            <person name="Shenoy N."/>
            <person name="Sisk P."/>
            <person name="Stolte C."/>
            <person name="Sykes S."/>
            <person name="White J."/>
            <person name="Yandava C."/>
            <person name="Burger G."/>
            <person name="Gray M.W."/>
            <person name="Holland P.W.H."/>
            <person name="King N."/>
            <person name="Lang F.B.F."/>
            <person name="Roger A.J."/>
            <person name="Ruiz-Trillo I."/>
            <person name="Haas B."/>
            <person name="Nusbaum C."/>
            <person name="Birren B."/>
        </authorList>
    </citation>
    <scope>NUCLEOTIDE SEQUENCE [LARGE SCALE GENOMIC DNA]</scope>
    <source>
        <strain evidence="7 8">JP610</strain>
    </source>
</reference>
<dbReference type="PANTHER" id="PTHR10516:SF443">
    <property type="entry name" value="FK506-BINDING PROTEIN 59-RELATED"/>
    <property type="match status" value="1"/>
</dbReference>
<dbReference type="OrthoDB" id="1902587at2759"/>
<evidence type="ECO:0000256" key="2">
    <source>
        <dbReference type="ARBA" id="ARBA00013194"/>
    </source>
</evidence>
<gene>
    <name evidence="7" type="ORF">SARC_09525</name>
</gene>
<evidence type="ECO:0000313" key="7">
    <source>
        <dbReference type="EMBL" id="KNC78031.1"/>
    </source>
</evidence>
<keyword evidence="4 5" id="KW-0413">Isomerase</keyword>
<keyword evidence="3 5" id="KW-0697">Rotamase</keyword>
<protein>
    <recommendedName>
        <fullName evidence="2 5">peptidylprolyl isomerase</fullName>
        <ecNumber evidence="2 5">5.2.1.8</ecNumber>
    </recommendedName>
</protein>
<dbReference type="AlphaFoldDB" id="A0A0L0FNI0"/>
<dbReference type="InterPro" id="IPR050689">
    <property type="entry name" value="FKBP-type_PPIase"/>
</dbReference>
<proteinExistence type="predicted"/>
<dbReference type="PROSITE" id="PS50059">
    <property type="entry name" value="FKBP_PPIASE"/>
    <property type="match status" value="1"/>
</dbReference>
<evidence type="ECO:0000256" key="3">
    <source>
        <dbReference type="ARBA" id="ARBA00023110"/>
    </source>
</evidence>
<dbReference type="EMBL" id="KQ242574">
    <property type="protein sequence ID" value="KNC78031.1"/>
    <property type="molecule type" value="Genomic_DNA"/>
</dbReference>
<dbReference type="RefSeq" id="XP_014151933.1">
    <property type="nucleotide sequence ID" value="XM_014296458.1"/>
</dbReference>
<dbReference type="GO" id="GO:0005737">
    <property type="term" value="C:cytoplasm"/>
    <property type="evidence" value="ECO:0007669"/>
    <property type="project" value="TreeGrafter"/>
</dbReference>
<dbReference type="InterPro" id="IPR001179">
    <property type="entry name" value="PPIase_FKBP_dom"/>
</dbReference>
<feature type="domain" description="PPIase FKBP-type" evidence="6">
    <location>
        <begin position="50"/>
        <end position="138"/>
    </location>
</feature>
<sequence>MGIGSSKKNMSNAMDNPQVAAAVADINSGKESGFVKVVLKEGNGTTPQPGAQCEMHYTGSLTNGKVFDSSRTKQRTFRFQVGVGQVIKGWDEGVVTMKKGEQAILICASGHAYGPGGIPGVIPPAATLIFDVELLNFQ</sequence>
<dbReference type="GO" id="GO:0003755">
    <property type="term" value="F:peptidyl-prolyl cis-trans isomerase activity"/>
    <property type="evidence" value="ECO:0007669"/>
    <property type="project" value="UniProtKB-KW"/>
</dbReference>
<evidence type="ECO:0000313" key="8">
    <source>
        <dbReference type="Proteomes" id="UP000054560"/>
    </source>
</evidence>
<dbReference type="Pfam" id="PF00254">
    <property type="entry name" value="FKBP_C"/>
    <property type="match status" value="1"/>
</dbReference>
<evidence type="ECO:0000256" key="5">
    <source>
        <dbReference type="PROSITE-ProRule" id="PRU00277"/>
    </source>
</evidence>
<dbReference type="GeneID" id="25910029"/>
<dbReference type="Proteomes" id="UP000054560">
    <property type="component" value="Unassembled WGS sequence"/>
</dbReference>